<organism evidence="2 3">
    <name type="scientific">Terrihabitans soli</name>
    <dbReference type="NCBI Taxonomy" id="708113"/>
    <lineage>
        <taxon>Bacteria</taxon>
        <taxon>Pseudomonadati</taxon>
        <taxon>Pseudomonadota</taxon>
        <taxon>Alphaproteobacteria</taxon>
        <taxon>Hyphomicrobiales</taxon>
        <taxon>Terrihabitans</taxon>
    </lineage>
</organism>
<proteinExistence type="predicted"/>
<dbReference type="PROSITE" id="PS51186">
    <property type="entry name" value="GNAT"/>
    <property type="match status" value="1"/>
</dbReference>
<dbReference type="Proteomes" id="UP000515317">
    <property type="component" value="Chromosome"/>
</dbReference>
<evidence type="ECO:0000313" key="3">
    <source>
        <dbReference type="Proteomes" id="UP000515317"/>
    </source>
</evidence>
<gene>
    <name evidence="2" type="ORF">IZ6_29610</name>
</gene>
<dbReference type="InterPro" id="IPR000182">
    <property type="entry name" value="GNAT_dom"/>
</dbReference>
<sequence length="279" mass="30155">MNALVIRPMLPADLDLAVEWAAREGWNPGLADAPAFRAADPEGFLMGFVDNKPVTAISAVRYGKTFGFIGFYIAAPYARGRGNGWATWQAAMAQLEGRVIGLDGVLAQQANYRKSGFALAHRNVRYGGTPGVSVIEDSALAPISSEKFASVLEYDRAFFPAPRESFLRSWLLDGGRSSICFVEDGAIKGYGTIRACREGHKIGPLFADRPDIADALFRALAAQAPGEVFLDLPEPNASAGAMAERYGLKPVFETARMYRGPAPDLPLMRIYGITSFELG</sequence>
<dbReference type="KEGG" id="tso:IZ6_29610"/>
<evidence type="ECO:0000313" key="2">
    <source>
        <dbReference type="EMBL" id="BCJ92226.1"/>
    </source>
</evidence>
<dbReference type="PANTHER" id="PTHR47237:SF1">
    <property type="entry name" value="SLL0310 PROTEIN"/>
    <property type="match status" value="1"/>
</dbReference>
<dbReference type="Pfam" id="PF18014">
    <property type="entry name" value="Acetyltransf_18"/>
    <property type="match status" value="1"/>
</dbReference>
<evidence type="ECO:0000259" key="1">
    <source>
        <dbReference type="PROSITE" id="PS51186"/>
    </source>
</evidence>
<dbReference type="SUPFAM" id="SSF55729">
    <property type="entry name" value="Acyl-CoA N-acyltransferases (Nat)"/>
    <property type="match status" value="1"/>
</dbReference>
<dbReference type="InterPro" id="IPR052729">
    <property type="entry name" value="Acyl/Acetyltrans_Enzymes"/>
</dbReference>
<dbReference type="EMBL" id="AP023361">
    <property type="protein sequence ID" value="BCJ92226.1"/>
    <property type="molecule type" value="Genomic_DNA"/>
</dbReference>
<dbReference type="GO" id="GO:0016747">
    <property type="term" value="F:acyltransferase activity, transferring groups other than amino-acyl groups"/>
    <property type="evidence" value="ECO:0007669"/>
    <property type="project" value="InterPro"/>
</dbReference>
<dbReference type="InterPro" id="IPR041496">
    <property type="entry name" value="YitH/HolE_GNAT"/>
</dbReference>
<reference evidence="2 3" key="1">
    <citation type="submission" date="2020-08" db="EMBL/GenBank/DDBJ databases">
        <title>Genome sequence of Rhizobiales bacterium strain IZ6.</title>
        <authorList>
            <person name="Nakai R."/>
            <person name="Naganuma T."/>
        </authorList>
    </citation>
    <scope>NUCLEOTIDE SEQUENCE [LARGE SCALE GENOMIC DNA]</scope>
    <source>
        <strain evidence="2 3">IZ6</strain>
    </source>
</reference>
<accession>A0A6S6QRJ0</accession>
<feature type="domain" description="N-acetyltransferase" evidence="1">
    <location>
        <begin position="4"/>
        <end position="142"/>
    </location>
</feature>
<keyword evidence="3" id="KW-1185">Reference proteome</keyword>
<protein>
    <submittedName>
        <fullName evidence="2">N-acetyltransferase GCN5</fullName>
    </submittedName>
</protein>
<dbReference type="PANTHER" id="PTHR47237">
    <property type="entry name" value="SLL0310 PROTEIN"/>
    <property type="match status" value="1"/>
</dbReference>
<dbReference type="InterPro" id="IPR016181">
    <property type="entry name" value="Acyl_CoA_acyltransferase"/>
</dbReference>
<dbReference type="RefSeq" id="WP_222875816.1">
    <property type="nucleotide sequence ID" value="NZ_AP023361.1"/>
</dbReference>
<dbReference type="AlphaFoldDB" id="A0A6S6QRJ0"/>
<name>A0A6S6QRJ0_9HYPH</name>
<dbReference type="Gene3D" id="3.40.630.90">
    <property type="match status" value="1"/>
</dbReference>
<keyword evidence="2" id="KW-0808">Transferase</keyword>